<organism evidence="2">
    <name type="scientific">marine sediment metagenome</name>
    <dbReference type="NCBI Taxonomy" id="412755"/>
    <lineage>
        <taxon>unclassified sequences</taxon>
        <taxon>metagenomes</taxon>
        <taxon>ecological metagenomes</taxon>
    </lineage>
</organism>
<sequence length="138" mass="14885">MLDKAQKTGTTAIFDGISVTGNIKGSHNLYLNGQFEGTIDLTALLLVGKTGKLKGKVKAEYVIIEGEVEGKVIAHEKVELRAGGRYKGEILAPSVMISDNSFFDGVVQMLKEGTEPPPISTKIKPPEIEQSIKDLKES</sequence>
<dbReference type="Pfam" id="PF04519">
    <property type="entry name" value="Bactofilin"/>
    <property type="match status" value="1"/>
</dbReference>
<name>A0A0F9PRQ5_9ZZZZ</name>
<feature type="compositionally biased region" description="Basic and acidic residues" evidence="1">
    <location>
        <begin position="124"/>
        <end position="138"/>
    </location>
</feature>
<comment type="caution">
    <text evidence="2">The sequence shown here is derived from an EMBL/GenBank/DDBJ whole genome shotgun (WGS) entry which is preliminary data.</text>
</comment>
<reference evidence="2" key="1">
    <citation type="journal article" date="2015" name="Nature">
        <title>Complex archaea that bridge the gap between prokaryotes and eukaryotes.</title>
        <authorList>
            <person name="Spang A."/>
            <person name="Saw J.H."/>
            <person name="Jorgensen S.L."/>
            <person name="Zaremba-Niedzwiedzka K."/>
            <person name="Martijn J."/>
            <person name="Lind A.E."/>
            <person name="van Eijk R."/>
            <person name="Schleper C."/>
            <person name="Guy L."/>
            <person name="Ettema T.J."/>
        </authorList>
    </citation>
    <scope>NUCLEOTIDE SEQUENCE</scope>
</reference>
<dbReference type="EMBL" id="LAZR01002642">
    <property type="protein sequence ID" value="KKN27377.1"/>
    <property type="molecule type" value="Genomic_DNA"/>
</dbReference>
<evidence type="ECO:0000256" key="1">
    <source>
        <dbReference type="SAM" id="MobiDB-lite"/>
    </source>
</evidence>
<protein>
    <recommendedName>
        <fullName evidence="3">Polymer-forming cytoskeletal protein</fullName>
    </recommendedName>
</protein>
<proteinExistence type="predicted"/>
<evidence type="ECO:0000313" key="2">
    <source>
        <dbReference type="EMBL" id="KKN27377.1"/>
    </source>
</evidence>
<evidence type="ECO:0008006" key="3">
    <source>
        <dbReference type="Google" id="ProtNLM"/>
    </source>
</evidence>
<gene>
    <name evidence="2" type="ORF">LCGC14_0865270</name>
</gene>
<dbReference type="PANTHER" id="PTHR35024:SF4">
    <property type="entry name" value="POLYMER-FORMING CYTOSKELETAL PROTEIN"/>
    <property type="match status" value="1"/>
</dbReference>
<dbReference type="PANTHER" id="PTHR35024">
    <property type="entry name" value="HYPOTHETICAL CYTOSOLIC PROTEIN"/>
    <property type="match status" value="1"/>
</dbReference>
<accession>A0A0F9PRQ5</accession>
<feature type="region of interest" description="Disordered" evidence="1">
    <location>
        <begin position="114"/>
        <end position="138"/>
    </location>
</feature>
<dbReference type="AlphaFoldDB" id="A0A0F9PRQ5"/>
<dbReference type="InterPro" id="IPR007607">
    <property type="entry name" value="BacA/B"/>
</dbReference>